<feature type="region of interest" description="Disordered" evidence="3">
    <location>
        <begin position="1"/>
        <end position="27"/>
    </location>
</feature>
<dbReference type="InterPro" id="IPR051222">
    <property type="entry name" value="PPR/CCM1_RNA-binding"/>
</dbReference>
<evidence type="ECO:0000313" key="4">
    <source>
        <dbReference type="EMBL" id="GMH74557.1"/>
    </source>
</evidence>
<dbReference type="EMBL" id="BRXW01000699">
    <property type="protein sequence ID" value="GMH74557.1"/>
    <property type="molecule type" value="Genomic_DNA"/>
</dbReference>
<feature type="compositionally biased region" description="Pro residues" evidence="3">
    <location>
        <begin position="1"/>
        <end position="13"/>
    </location>
</feature>
<evidence type="ECO:0000256" key="1">
    <source>
        <dbReference type="ARBA" id="ARBA00022737"/>
    </source>
</evidence>
<evidence type="ECO:0000256" key="2">
    <source>
        <dbReference type="PROSITE-ProRule" id="PRU00708"/>
    </source>
</evidence>
<dbReference type="Gene3D" id="1.25.40.10">
    <property type="entry name" value="Tetratricopeptide repeat domain"/>
    <property type="match status" value="2"/>
</dbReference>
<organism evidence="4 5">
    <name type="scientific">Triparma laevis f. longispina</name>
    <dbReference type="NCBI Taxonomy" id="1714387"/>
    <lineage>
        <taxon>Eukaryota</taxon>
        <taxon>Sar</taxon>
        <taxon>Stramenopiles</taxon>
        <taxon>Ochrophyta</taxon>
        <taxon>Bolidophyceae</taxon>
        <taxon>Parmales</taxon>
        <taxon>Triparmaceae</taxon>
        <taxon>Triparma</taxon>
    </lineage>
</organism>
<dbReference type="InterPro" id="IPR002885">
    <property type="entry name" value="PPR_rpt"/>
</dbReference>
<keyword evidence="1" id="KW-0677">Repeat</keyword>
<evidence type="ECO:0000256" key="3">
    <source>
        <dbReference type="SAM" id="MobiDB-lite"/>
    </source>
</evidence>
<dbReference type="InterPro" id="IPR011990">
    <property type="entry name" value="TPR-like_helical_dom_sf"/>
</dbReference>
<dbReference type="OrthoDB" id="192772at2759"/>
<dbReference type="PROSITE" id="PS51375">
    <property type="entry name" value="PPR"/>
    <property type="match status" value="2"/>
</dbReference>
<evidence type="ECO:0000313" key="5">
    <source>
        <dbReference type="Proteomes" id="UP001165122"/>
    </source>
</evidence>
<dbReference type="AlphaFoldDB" id="A0A9W7AS70"/>
<comment type="caution">
    <text evidence="4">The sequence shown here is derived from an EMBL/GenBank/DDBJ whole genome shotgun (WGS) entry which is preliminary data.</text>
</comment>
<feature type="region of interest" description="Disordered" evidence="3">
    <location>
        <begin position="532"/>
        <end position="553"/>
    </location>
</feature>
<name>A0A9W7AS70_9STRA</name>
<dbReference type="PANTHER" id="PTHR47942:SF63">
    <property type="entry name" value="PENTATRICOPEPTIDE REPEAT-CONTAINING PROTEIN"/>
    <property type="match status" value="1"/>
</dbReference>
<dbReference type="PANTHER" id="PTHR47942">
    <property type="entry name" value="TETRATRICOPEPTIDE REPEAT (TPR)-LIKE SUPERFAMILY PROTEIN-RELATED"/>
    <property type="match status" value="1"/>
</dbReference>
<dbReference type="Pfam" id="PF13812">
    <property type="entry name" value="PPR_3"/>
    <property type="match status" value="1"/>
</dbReference>
<gene>
    <name evidence="4" type="ORF">TrLO_g4225</name>
</gene>
<dbReference type="NCBIfam" id="TIGR00756">
    <property type="entry name" value="PPR"/>
    <property type="match status" value="1"/>
</dbReference>
<reference evidence="5" key="1">
    <citation type="journal article" date="2023" name="Commun. Biol.">
        <title>Genome analysis of Parmales, the sister group of diatoms, reveals the evolutionary specialization of diatoms from phago-mixotrophs to photoautotrophs.</title>
        <authorList>
            <person name="Ban H."/>
            <person name="Sato S."/>
            <person name="Yoshikawa S."/>
            <person name="Yamada K."/>
            <person name="Nakamura Y."/>
            <person name="Ichinomiya M."/>
            <person name="Sato N."/>
            <person name="Blanc-Mathieu R."/>
            <person name="Endo H."/>
            <person name="Kuwata A."/>
            <person name="Ogata H."/>
        </authorList>
    </citation>
    <scope>NUCLEOTIDE SEQUENCE [LARGE SCALE GENOMIC DNA]</scope>
    <source>
        <strain evidence="5">NIES 3700</strain>
    </source>
</reference>
<feature type="repeat" description="PPR" evidence="2">
    <location>
        <begin position="380"/>
        <end position="414"/>
    </location>
</feature>
<accession>A0A9W7AS70</accession>
<proteinExistence type="predicted"/>
<feature type="repeat" description="PPR" evidence="2">
    <location>
        <begin position="308"/>
        <end position="342"/>
    </location>
</feature>
<keyword evidence="5" id="KW-1185">Reference proteome</keyword>
<dbReference type="Proteomes" id="UP001165122">
    <property type="component" value="Unassembled WGS sequence"/>
</dbReference>
<sequence>MPPSHPSPSPPLPSASQTLKAGGKHGLPQWKKNLMLKEKLKAMEDDLKITVRNAELQSDLNVSRYTEYINGKDHLESLSSTLRQSKDDTVSSYTNAVSVKNDNVTRLKLILNLKKSNFVNYYPEWMRFMQKIREVRDEHGYSNKTKWRTVVGKLLREGSRAFGERNGQGEKVLGDFRRLCVSFNAFGHKELEEELNKLEDKAGDVEAEHDPTFQVLRLEYRMARDNWREASSKKPYLDPTVQVFQSTKLEMQALAKKNRDLLGIKHEDSVLERLDHRKAAKMEEEEKTKEEMKLALRLPVTKDNESKQITTYNNFLAYCSNSGDWVGAFKAYREYVRRGFVPNKFVFGCLIGACKHAEPVQVDRAILLLDQMLENEVAPTIATYNNVIDCCRAGHAWRRGVQVFERMMKDGTVKPNTNTYSIVAKLGFEAKNDEAGEVYSALKFAGVPEYIAYTSAAGNSLKVKDGGGRMAKSRRKLQRELDIVEFEEEAYREQVLTEKEIRAGEKMKKEMQAKDIQRAVERILTLGGGKARGMGLDDDLVSSRSESRAVSRK</sequence>
<protein>
    <recommendedName>
        <fullName evidence="6">Pentatricopeptide repeat-containing protein</fullName>
    </recommendedName>
</protein>
<evidence type="ECO:0008006" key="6">
    <source>
        <dbReference type="Google" id="ProtNLM"/>
    </source>
</evidence>